<accession>A0A5C8XCC9</accession>
<sequence>MTQYLVTTFKDSTGRKHTHITKAKSNQRFTVVEAESKEEAKEKYKARNAPVDGATNLNDIKSNIGIFHVEKVEPNEGMVDINIETMKPFEEADDD</sequence>
<dbReference type="Proteomes" id="UP000507112">
    <property type="component" value="Unassembled WGS sequence"/>
</dbReference>
<evidence type="ECO:0000313" key="4">
    <source>
        <dbReference type="Proteomes" id="UP000507112"/>
    </source>
</evidence>
<dbReference type="EMBL" id="CAIIGD010000007">
    <property type="protein sequence ID" value="CAC8224569.1"/>
    <property type="molecule type" value="Genomic_DNA"/>
</dbReference>
<reference evidence="1 4" key="2">
    <citation type="submission" date="2020-06" db="EMBL/GenBank/DDBJ databases">
        <authorList>
            <consortium name="Pathogen Informatics"/>
        </authorList>
    </citation>
    <scope>NUCLEOTIDE SEQUENCE [LARGE SCALE GENOMIC DNA]</scope>
    <source>
        <strain evidence="1 4">MOS105</strain>
    </source>
</reference>
<dbReference type="RefSeq" id="WP_000195809.1">
    <property type="nucleotide sequence ID" value="NZ_CAJUTP010000028.1"/>
</dbReference>
<dbReference type="EMBL" id="UDJK01000005">
    <property type="protein sequence ID" value="SRC26436.1"/>
    <property type="molecule type" value="Genomic_DNA"/>
</dbReference>
<dbReference type="Pfam" id="PF07129">
    <property type="entry name" value="DUF1381"/>
    <property type="match status" value="1"/>
</dbReference>
<evidence type="ECO:0000313" key="2">
    <source>
        <dbReference type="EMBL" id="SRC26436.1"/>
    </source>
</evidence>
<dbReference type="InterPro" id="IPR009812">
    <property type="entry name" value="DUF1381"/>
</dbReference>
<proteinExistence type="predicted"/>
<reference evidence="2 3" key="1">
    <citation type="submission" date="2018-06" db="EMBL/GenBank/DDBJ databases">
        <authorList>
            <consortium name="Pathogen Informatics"/>
            <person name="Doyle S."/>
        </authorList>
    </citation>
    <scope>NUCLEOTIDE SEQUENCE [LARGE SCALE GENOMIC DNA]</scope>
    <source>
        <strain evidence="2 3">EOE047</strain>
    </source>
</reference>
<gene>
    <name evidence="2" type="ORF">SAMEA1466929_01488</name>
    <name evidence="1" type="ORF">SAMEA70146418_02029</name>
</gene>
<dbReference type="AlphaFoldDB" id="A0A5C8XCC9"/>
<evidence type="ECO:0000313" key="1">
    <source>
        <dbReference type="EMBL" id="CAC8224569.1"/>
    </source>
</evidence>
<protein>
    <submittedName>
        <fullName evidence="1">Phage protein</fullName>
    </submittedName>
</protein>
<evidence type="ECO:0000313" key="3">
    <source>
        <dbReference type="Proteomes" id="UP000249918"/>
    </source>
</evidence>
<organism evidence="1 4">
    <name type="scientific">Staphylococcus aureus</name>
    <dbReference type="NCBI Taxonomy" id="1280"/>
    <lineage>
        <taxon>Bacteria</taxon>
        <taxon>Bacillati</taxon>
        <taxon>Bacillota</taxon>
        <taxon>Bacilli</taxon>
        <taxon>Bacillales</taxon>
        <taxon>Staphylococcaceae</taxon>
        <taxon>Staphylococcus</taxon>
    </lineage>
</organism>
<dbReference type="Proteomes" id="UP000249918">
    <property type="component" value="Unassembled WGS sequence"/>
</dbReference>
<comment type="caution">
    <text evidence="1">The sequence shown here is derived from an EMBL/GenBank/DDBJ whole genome shotgun (WGS) entry which is preliminary data.</text>
</comment>
<name>A0A5C8XCC9_STAAU</name>